<dbReference type="EMBL" id="FOXB01000001">
    <property type="protein sequence ID" value="SFO86500.1"/>
    <property type="molecule type" value="Genomic_DNA"/>
</dbReference>
<gene>
    <name evidence="1" type="ORF">SAMN05216234_1011</name>
</gene>
<name>A0A1I5KN51_9BACT</name>
<dbReference type="Proteomes" id="UP000199227">
    <property type="component" value="Unassembled WGS sequence"/>
</dbReference>
<dbReference type="STRING" id="223786.SAMN05216234_1011"/>
<organism evidence="1 2">
    <name type="scientific">Hydrogenimonas thermophila</name>
    <dbReference type="NCBI Taxonomy" id="223786"/>
    <lineage>
        <taxon>Bacteria</taxon>
        <taxon>Pseudomonadati</taxon>
        <taxon>Campylobacterota</taxon>
        <taxon>Epsilonproteobacteria</taxon>
        <taxon>Campylobacterales</taxon>
        <taxon>Hydrogenimonadaceae</taxon>
        <taxon>Hydrogenimonas</taxon>
    </lineage>
</organism>
<sequence length="84" mass="9485">AGELIEAGMPRAVLWNNAKDKKVPIDIFIVSTLQKAYNDFVIDKLVEFFGEEKVLTALIKHRDHLSDRLIQSVLSHIKTLPQSA</sequence>
<protein>
    <submittedName>
        <fullName evidence="1">Uncharacterized protein</fullName>
    </submittedName>
</protein>
<proteinExistence type="predicted"/>
<keyword evidence="2" id="KW-1185">Reference proteome</keyword>
<evidence type="ECO:0000313" key="1">
    <source>
        <dbReference type="EMBL" id="SFO86500.1"/>
    </source>
</evidence>
<feature type="non-terminal residue" evidence="1">
    <location>
        <position position="1"/>
    </location>
</feature>
<dbReference type="RefSeq" id="WP_177201930.1">
    <property type="nucleotide sequence ID" value="NZ_FOXB01000001.1"/>
</dbReference>
<evidence type="ECO:0000313" key="2">
    <source>
        <dbReference type="Proteomes" id="UP000199227"/>
    </source>
</evidence>
<dbReference type="AlphaFoldDB" id="A0A1I5KN51"/>
<accession>A0A1I5KN51</accession>
<reference evidence="1 2" key="1">
    <citation type="submission" date="2016-10" db="EMBL/GenBank/DDBJ databases">
        <authorList>
            <person name="de Groot N.N."/>
        </authorList>
    </citation>
    <scope>NUCLEOTIDE SEQUENCE [LARGE SCALE GENOMIC DNA]</scope>
    <source>
        <strain evidence="1 2">EP1-55-1</strain>
    </source>
</reference>